<evidence type="ECO:0000256" key="4">
    <source>
        <dbReference type="ARBA" id="ARBA00022448"/>
    </source>
</evidence>
<feature type="transmembrane region" description="Helical" evidence="6">
    <location>
        <begin position="126"/>
        <end position="147"/>
    </location>
</feature>
<feature type="transmembrane region" description="Helical" evidence="6">
    <location>
        <begin position="159"/>
        <end position="179"/>
    </location>
</feature>
<dbReference type="Proteomes" id="UP000294743">
    <property type="component" value="Unassembled WGS sequence"/>
</dbReference>
<comment type="caution">
    <text evidence="7">The sequence shown here is derived from an EMBL/GenBank/DDBJ whole genome shotgun (WGS) entry which is preliminary data.</text>
</comment>
<evidence type="ECO:0000256" key="1">
    <source>
        <dbReference type="ARBA" id="ARBA00003408"/>
    </source>
</evidence>
<comment type="similarity">
    <text evidence="2">Belongs to the multi antimicrobial extrusion (MATE) (TC 2.A.66.1) family.</text>
</comment>
<dbReference type="InterPro" id="IPR050222">
    <property type="entry name" value="MATE_MdtK"/>
</dbReference>
<name>A0A4R8A739_9FIRM</name>
<reference evidence="7 8" key="1">
    <citation type="submission" date="2019-03" db="EMBL/GenBank/DDBJ databases">
        <title>Genomic Encyclopedia of Type Strains, Phase IV (KMG-IV): sequencing the most valuable type-strain genomes for metagenomic binning, comparative biology and taxonomic classification.</title>
        <authorList>
            <person name="Goeker M."/>
        </authorList>
    </citation>
    <scope>NUCLEOTIDE SEQUENCE [LARGE SCALE GENOMIC DNA]</scope>
    <source>
        <strain evidence="7 8">DSM 28867</strain>
    </source>
</reference>
<dbReference type="PANTHER" id="PTHR43298">
    <property type="entry name" value="MULTIDRUG RESISTANCE PROTEIN NORM-RELATED"/>
    <property type="match status" value="1"/>
</dbReference>
<comment type="function">
    <text evidence="1">Multidrug efflux pump.</text>
</comment>
<evidence type="ECO:0000256" key="3">
    <source>
        <dbReference type="ARBA" id="ARBA00020268"/>
    </source>
</evidence>
<proteinExistence type="inferred from homology"/>
<dbReference type="OrthoDB" id="9806302at2"/>
<keyword evidence="6" id="KW-0472">Membrane</keyword>
<dbReference type="PANTHER" id="PTHR43298:SF2">
    <property type="entry name" value="FMN_FAD EXPORTER YEEO-RELATED"/>
    <property type="match status" value="1"/>
</dbReference>
<protein>
    <recommendedName>
        <fullName evidence="3">Probable multidrug resistance protein NorM</fullName>
    </recommendedName>
    <alternativeName>
        <fullName evidence="5">Multidrug-efflux transporter</fullName>
    </alternativeName>
</protein>
<dbReference type="GO" id="GO:0042910">
    <property type="term" value="F:xenobiotic transmembrane transporter activity"/>
    <property type="evidence" value="ECO:0007669"/>
    <property type="project" value="InterPro"/>
</dbReference>
<evidence type="ECO:0000256" key="6">
    <source>
        <dbReference type="SAM" id="Phobius"/>
    </source>
</evidence>
<feature type="transmembrane region" description="Helical" evidence="6">
    <location>
        <begin position="94"/>
        <end position="114"/>
    </location>
</feature>
<dbReference type="InterPro" id="IPR002528">
    <property type="entry name" value="MATE_fam"/>
</dbReference>
<evidence type="ECO:0000313" key="7">
    <source>
        <dbReference type="EMBL" id="TDW26288.1"/>
    </source>
</evidence>
<evidence type="ECO:0000256" key="5">
    <source>
        <dbReference type="ARBA" id="ARBA00031636"/>
    </source>
</evidence>
<evidence type="ECO:0000313" key="8">
    <source>
        <dbReference type="Proteomes" id="UP000294743"/>
    </source>
</evidence>
<keyword evidence="6" id="KW-1133">Transmembrane helix</keyword>
<feature type="transmembrane region" description="Helical" evidence="6">
    <location>
        <begin position="185"/>
        <end position="205"/>
    </location>
</feature>
<dbReference type="NCBIfam" id="TIGR00797">
    <property type="entry name" value="matE"/>
    <property type="match status" value="1"/>
</dbReference>
<keyword evidence="6" id="KW-0812">Transmembrane</keyword>
<dbReference type="GO" id="GO:0005886">
    <property type="term" value="C:plasma membrane"/>
    <property type="evidence" value="ECO:0007669"/>
    <property type="project" value="TreeGrafter"/>
</dbReference>
<keyword evidence="8" id="KW-1185">Reference proteome</keyword>
<organism evidence="7 8">
    <name type="scientific">Breznakia blatticola</name>
    <dbReference type="NCBI Taxonomy" id="1754012"/>
    <lineage>
        <taxon>Bacteria</taxon>
        <taxon>Bacillati</taxon>
        <taxon>Bacillota</taxon>
        <taxon>Erysipelotrichia</taxon>
        <taxon>Erysipelotrichales</taxon>
        <taxon>Erysipelotrichaceae</taxon>
        <taxon>Breznakia</taxon>
    </lineage>
</organism>
<gene>
    <name evidence="7" type="ORF">EDD63_1011</name>
</gene>
<feature type="transmembrane region" description="Helical" evidence="6">
    <location>
        <begin position="52"/>
        <end position="73"/>
    </location>
</feature>
<dbReference type="Pfam" id="PF01554">
    <property type="entry name" value="MatE"/>
    <property type="match status" value="1"/>
</dbReference>
<sequence>MKSLKRDILCVLTLSLPIIVENILQTLLGTADTYFAGQLNDIAIAGVSVTNLMMNIFIAFFTAISVGTSTIVSRYFGRKDYKNTNKAITQSIDIGLVLGVVVGVICFVFARPILRISGIEASVVDYVLPYFLIVTVPAIFLCLQLILSSCFRSIKDTRTPMFATGVSNVINIGLNALFIKMGMGVFGLGLATTIARAIGVGLLFFKLKRHDADIAFTFKEFKVRLNSTSAYQVSINH</sequence>
<dbReference type="AlphaFoldDB" id="A0A4R8A739"/>
<dbReference type="RefSeq" id="WP_134167179.1">
    <property type="nucleotide sequence ID" value="NZ_SODD01000001.1"/>
</dbReference>
<keyword evidence="4" id="KW-0813">Transport</keyword>
<dbReference type="EMBL" id="SODD01000001">
    <property type="protein sequence ID" value="TDW26288.1"/>
    <property type="molecule type" value="Genomic_DNA"/>
</dbReference>
<dbReference type="GO" id="GO:0015297">
    <property type="term" value="F:antiporter activity"/>
    <property type="evidence" value="ECO:0007669"/>
    <property type="project" value="InterPro"/>
</dbReference>
<accession>A0A4R8A739</accession>
<evidence type="ECO:0000256" key="2">
    <source>
        <dbReference type="ARBA" id="ARBA00010199"/>
    </source>
</evidence>